<dbReference type="Proteomes" id="UP000824890">
    <property type="component" value="Unassembled WGS sequence"/>
</dbReference>
<dbReference type="Gene3D" id="1.10.150.20">
    <property type="entry name" value="5' to 3' exonuclease, C-terminal subdomain"/>
    <property type="match status" value="1"/>
</dbReference>
<keyword evidence="8" id="KW-0325">Glycoprotein</keyword>
<evidence type="ECO:0000256" key="4">
    <source>
        <dbReference type="ARBA" id="ARBA00022525"/>
    </source>
</evidence>
<dbReference type="InterPro" id="IPR014710">
    <property type="entry name" value="RmlC-like_jellyroll"/>
</dbReference>
<dbReference type="SMART" id="SM00835">
    <property type="entry name" value="Cupin_1"/>
    <property type="match status" value="1"/>
</dbReference>
<evidence type="ECO:0000256" key="9">
    <source>
        <dbReference type="ARBA" id="ARBA00023211"/>
    </source>
</evidence>
<protein>
    <recommendedName>
        <fullName evidence="10">Cupin type-1 domain-containing protein</fullName>
    </recommendedName>
</protein>
<comment type="subcellular location">
    <subcellularLocation>
        <location evidence="1">Secreted</location>
        <location evidence="1">Extracellular space</location>
        <location evidence="1">Apoplast</location>
    </subcellularLocation>
</comment>
<dbReference type="PROSITE" id="PS00725">
    <property type="entry name" value="GERMIN"/>
    <property type="match status" value="1"/>
</dbReference>
<keyword evidence="3" id="KW-0052">Apoplast</keyword>
<keyword evidence="7" id="KW-1015">Disulfide bond</keyword>
<accession>A0ABQ8EHG8</accession>
<dbReference type="SUPFAM" id="SSF51182">
    <property type="entry name" value="RmlC-like cupins"/>
    <property type="match status" value="1"/>
</dbReference>
<evidence type="ECO:0000256" key="6">
    <source>
        <dbReference type="ARBA" id="ARBA00022729"/>
    </source>
</evidence>
<dbReference type="InterPro" id="IPR011051">
    <property type="entry name" value="RmlC_Cupin_sf"/>
</dbReference>
<dbReference type="InterPro" id="IPR019780">
    <property type="entry name" value="Germin_Mn-BS"/>
</dbReference>
<name>A0ABQ8EHG8_BRANA</name>
<dbReference type="InterPro" id="IPR001929">
    <property type="entry name" value="Germin"/>
</dbReference>
<evidence type="ECO:0000256" key="3">
    <source>
        <dbReference type="ARBA" id="ARBA00022523"/>
    </source>
</evidence>
<dbReference type="InterPro" id="IPR006045">
    <property type="entry name" value="Cupin_1"/>
</dbReference>
<organism evidence="11 12">
    <name type="scientific">Brassica napus</name>
    <name type="common">Rape</name>
    <dbReference type="NCBI Taxonomy" id="3708"/>
    <lineage>
        <taxon>Eukaryota</taxon>
        <taxon>Viridiplantae</taxon>
        <taxon>Streptophyta</taxon>
        <taxon>Embryophyta</taxon>
        <taxon>Tracheophyta</taxon>
        <taxon>Spermatophyta</taxon>
        <taxon>Magnoliopsida</taxon>
        <taxon>eudicotyledons</taxon>
        <taxon>Gunneridae</taxon>
        <taxon>Pentapetalae</taxon>
        <taxon>rosids</taxon>
        <taxon>malvids</taxon>
        <taxon>Brassicales</taxon>
        <taxon>Brassicaceae</taxon>
        <taxon>Brassiceae</taxon>
        <taxon>Brassica</taxon>
    </lineage>
</organism>
<dbReference type="PANTHER" id="PTHR31238">
    <property type="entry name" value="GERMIN-LIKE PROTEIN SUBFAMILY 3 MEMBER 3"/>
    <property type="match status" value="1"/>
</dbReference>
<gene>
    <name evidence="11" type="ORF">HID58_007547</name>
</gene>
<comment type="caution">
    <text evidence="11">The sequence shown here is derived from an EMBL/GenBank/DDBJ whole genome shotgun (WGS) entry which is preliminary data.</text>
</comment>
<evidence type="ECO:0000256" key="7">
    <source>
        <dbReference type="ARBA" id="ARBA00023157"/>
    </source>
</evidence>
<proteinExistence type="inferred from homology"/>
<evidence type="ECO:0000259" key="10">
    <source>
        <dbReference type="SMART" id="SM00835"/>
    </source>
</evidence>
<feature type="domain" description="Cupin type-1" evidence="10">
    <location>
        <begin position="243"/>
        <end position="390"/>
    </location>
</feature>
<dbReference type="PRINTS" id="PR00325">
    <property type="entry name" value="GERMIN"/>
</dbReference>
<dbReference type="Pfam" id="PF00190">
    <property type="entry name" value="Cupin_1"/>
    <property type="match status" value="1"/>
</dbReference>
<dbReference type="SUPFAM" id="SSF47807">
    <property type="entry name" value="5' to 3' exonuclease, C-terminal subdomain"/>
    <property type="match status" value="1"/>
</dbReference>
<evidence type="ECO:0000313" key="11">
    <source>
        <dbReference type="EMBL" id="KAH0940086.1"/>
    </source>
</evidence>
<comment type="similarity">
    <text evidence="2">Belongs to the germin family.</text>
</comment>
<dbReference type="EMBL" id="JAGKQM010000002">
    <property type="protein sequence ID" value="KAH0940086.1"/>
    <property type="molecule type" value="Genomic_DNA"/>
</dbReference>
<dbReference type="Gene3D" id="2.60.120.10">
    <property type="entry name" value="Jelly Rolls"/>
    <property type="match status" value="1"/>
</dbReference>
<evidence type="ECO:0000256" key="1">
    <source>
        <dbReference type="ARBA" id="ARBA00004271"/>
    </source>
</evidence>
<dbReference type="CDD" id="cd02241">
    <property type="entry name" value="cupin_OxOx"/>
    <property type="match status" value="1"/>
</dbReference>
<evidence type="ECO:0000256" key="2">
    <source>
        <dbReference type="ARBA" id="ARBA00007456"/>
    </source>
</evidence>
<keyword evidence="9" id="KW-0464">Manganese</keyword>
<keyword evidence="12" id="KW-1185">Reference proteome</keyword>
<keyword evidence="5" id="KW-0479">Metal-binding</keyword>
<dbReference type="InterPro" id="IPR036279">
    <property type="entry name" value="5-3_exonuclease_C_sf"/>
</dbReference>
<reference evidence="11 12" key="1">
    <citation type="submission" date="2021-05" db="EMBL/GenBank/DDBJ databases">
        <title>Genome Assembly of Synthetic Allotetraploid Brassica napus Reveals Homoeologous Exchanges between Subgenomes.</title>
        <authorList>
            <person name="Davis J.T."/>
        </authorList>
    </citation>
    <scope>NUCLEOTIDE SEQUENCE [LARGE SCALE GENOMIC DNA]</scope>
    <source>
        <strain evidence="12">cv. Da-Ae</strain>
        <tissue evidence="11">Seedling</tissue>
    </source>
</reference>
<evidence type="ECO:0000256" key="5">
    <source>
        <dbReference type="ARBA" id="ARBA00022723"/>
    </source>
</evidence>
<keyword evidence="6" id="KW-0732">Signal</keyword>
<sequence length="400" mass="44684">MLTNEAGEVTSHLQGMFNGTVRLLEAGIKPVYSKRADATADLTGAIEDVTTVTASETALKLIRQHGSIETILENINKERYQIPEEWPYNEARKLFKEPDVLTDEEQLDIKWTSPDEEGIVQFLVNENGFNIDRVTKAVEKIKSAKNKSSQGRFAPFKQMSVVVWKVTCIVVVWKARLATLWLLFWFGLWRFWWSNVDYYWILFDLPKLFCNADGIHCTHHSVKVNGYTCKDGTQVTPEDFYFQGLASPSAASNTSTGAIVTGATVEKLPGLNTLGLSMSRIDYAPNGLNPPHIHPRASEIIYVLEGQLYVGFVTTAGKLVAKHVNKGEVFVFPKGLLHFQKNIAKSAPASVIAAFDSQLPGTQSLVSSLFGALPEDILVKSFQFKPKQVKKIKSRYQPKK</sequence>
<keyword evidence="4" id="KW-0964">Secreted</keyword>
<evidence type="ECO:0000313" key="12">
    <source>
        <dbReference type="Proteomes" id="UP000824890"/>
    </source>
</evidence>
<evidence type="ECO:0000256" key="8">
    <source>
        <dbReference type="ARBA" id="ARBA00023180"/>
    </source>
</evidence>